<feature type="non-terminal residue" evidence="1">
    <location>
        <position position="1"/>
    </location>
</feature>
<gene>
    <name evidence="1" type="ORF">BV22DRAFT_1015190</name>
</gene>
<accession>A0ACB8BCW2</accession>
<dbReference type="EMBL" id="MU266449">
    <property type="protein sequence ID" value="KAH7923546.1"/>
    <property type="molecule type" value="Genomic_DNA"/>
</dbReference>
<evidence type="ECO:0000313" key="2">
    <source>
        <dbReference type="Proteomes" id="UP000790709"/>
    </source>
</evidence>
<sequence length="1216" mass="135483">LRLRPVSELPDIYRSVFKFGVFNAIQSTCFDAVLHSHENLVGSQSFVSASSSVVTPTGSGKTVLFELGIVRMLTEAAQRSQSVKCVYVSPTKALCTEKYKEWTAKFAGLGIKTCELTGDTVLFGNGAWGDAKNAQVIQAEKWDSLTRHWADHTGVLSQIQLFLVDEVHILNESRGSTLEVVVSRMKSRGSAVRFILVSATVPNIEDVASWIGSVASDHRPARVFQFGEEYRPCKLTRFVYGVPKPKGQNDFAYAHALDNRLFSVLQQHSANKPILVFCPTRKGTLTTAKHLAQEYEHAMKSKQHVPWSPPPQVFRTKILQAFLAAVGIGVHHAGLNLSDKKLVEELFMKKTISVLLATSTLAVGVNLPAHMVVIKGVKIYQSGETKEYSDLDMMQMMGRAGRPQFDTDGIAIILCENELESKYRALTQGTTTLESSLHTNLIEHLNSEIGLGTIADLESAKGWLRQSFLYRRIQKNPDHYEIGKDADETWQDKVDEIVMQSVDKLQQTQLIDYSEASGSLGCTEYGDIMSKFYLRRSTMHAIMELPPTATMREITYDKIRRNADIRFPVKKIQGTNDKIFLLVQAVLGGLPLGSAEFKTADSQPSLEAFSVFRHIARIATAVVEVAIIKKNGAQTKNGLALVRSLYAKAWDDRPIVLRQVEHIGEKSSNAPPFYLKPILAEHNITTFDQLLKQDTFRIETLLGRRSPFGFEILTSAREFPRYFLNIVEVGVRPSDGKDPVEVELTIECGTADDGNPKLRTTKQKQKGRGMDMTTVLTVTSDLLFIDFRRIATKALKEKKTFSICAQLTKPSQTISVIIASERDLEGLEDCPDFWDMNVDDECDENVPIKDLTESRAMSSNRSAVGMSSKSPVNQAQDQCEPKKRSDGKYDCNHPCKDKSTCRHLCCRDGLPEPPRGPKKRLENPEPIASVTKRLPESKPIQVVLLDDVPNVKKQKRLKSDPVLRQLDDLHRGAGVDRNIKLPEGRRLKMDDSGPSKGQRKPAPNFDLELTTLRCSVSPAAKIHSGIASDDDEMLTISELLDVGKTARSESNYSNSEVDALIRNLPLGGGDDEVEIIDAPPFAALPPMPVTLPRKRARSPVPPKSFCPFDDGNNDQPQPKRIKSTTKDSNRQFGSPSGSLKEKVGDRCTIHRLLRVVILEHGTRFAECESEALRPFVSLQPWRKRCGHVTRPQSECSPPTGVRAYKSRRILLGRKLF</sequence>
<comment type="caution">
    <text evidence="1">The sequence shown here is derived from an EMBL/GenBank/DDBJ whole genome shotgun (WGS) entry which is preliminary data.</text>
</comment>
<proteinExistence type="predicted"/>
<keyword evidence="2" id="KW-1185">Reference proteome</keyword>
<reference evidence="1" key="1">
    <citation type="journal article" date="2021" name="New Phytol.">
        <title>Evolutionary innovations through gain and loss of genes in the ectomycorrhizal Boletales.</title>
        <authorList>
            <person name="Wu G."/>
            <person name="Miyauchi S."/>
            <person name="Morin E."/>
            <person name="Kuo A."/>
            <person name="Drula E."/>
            <person name="Varga T."/>
            <person name="Kohler A."/>
            <person name="Feng B."/>
            <person name="Cao Y."/>
            <person name="Lipzen A."/>
            <person name="Daum C."/>
            <person name="Hundley H."/>
            <person name="Pangilinan J."/>
            <person name="Johnson J."/>
            <person name="Barry K."/>
            <person name="LaButti K."/>
            <person name="Ng V."/>
            <person name="Ahrendt S."/>
            <person name="Min B."/>
            <person name="Choi I.G."/>
            <person name="Park H."/>
            <person name="Plett J.M."/>
            <person name="Magnuson J."/>
            <person name="Spatafora J.W."/>
            <person name="Nagy L.G."/>
            <person name="Henrissat B."/>
            <person name="Grigoriev I.V."/>
            <person name="Yang Z.L."/>
            <person name="Xu J."/>
            <person name="Martin F.M."/>
        </authorList>
    </citation>
    <scope>NUCLEOTIDE SEQUENCE</scope>
    <source>
        <strain evidence="1">KUC20120723A-06</strain>
    </source>
</reference>
<name>A0ACB8BCW2_9AGAM</name>
<protein>
    <submittedName>
        <fullName evidence="1">P-loop containing nucleoside triphosphate hydrolase protein</fullName>
    </submittedName>
</protein>
<keyword evidence="1" id="KW-0378">Hydrolase</keyword>
<evidence type="ECO:0000313" key="1">
    <source>
        <dbReference type="EMBL" id="KAH7923546.1"/>
    </source>
</evidence>
<dbReference type="Proteomes" id="UP000790709">
    <property type="component" value="Unassembled WGS sequence"/>
</dbReference>
<organism evidence="1 2">
    <name type="scientific">Leucogyrophana mollusca</name>
    <dbReference type="NCBI Taxonomy" id="85980"/>
    <lineage>
        <taxon>Eukaryota</taxon>
        <taxon>Fungi</taxon>
        <taxon>Dikarya</taxon>
        <taxon>Basidiomycota</taxon>
        <taxon>Agaricomycotina</taxon>
        <taxon>Agaricomycetes</taxon>
        <taxon>Agaricomycetidae</taxon>
        <taxon>Boletales</taxon>
        <taxon>Boletales incertae sedis</taxon>
        <taxon>Leucogyrophana</taxon>
    </lineage>
</organism>